<dbReference type="EMBL" id="JAPCID010000007">
    <property type="protein sequence ID" value="MDA0136947.1"/>
    <property type="molecule type" value="Genomic_DNA"/>
</dbReference>
<feature type="compositionally biased region" description="Basic and acidic residues" evidence="2">
    <location>
        <begin position="12"/>
        <end position="28"/>
    </location>
</feature>
<dbReference type="Proteomes" id="UP001147700">
    <property type="component" value="Unassembled WGS sequence"/>
</dbReference>
<sequence>MAAQLWMLRHGEAVPHDSKPDHDRELTPRGRGQSEAAGRALAALGAEFDACYASPKVRAWQTAALACAALNVDPVREDALANGFSRVDALALLDAHEGNVLVVGHEPSFSQVVYDFTGARVDFKKGGVVALEAKRTAGQLLVLLRPKELEAIAAALGAR</sequence>
<dbReference type="InterPro" id="IPR013078">
    <property type="entry name" value="His_Pase_superF_clade-1"/>
</dbReference>
<dbReference type="CDD" id="cd07067">
    <property type="entry name" value="HP_PGM_like"/>
    <property type="match status" value="1"/>
</dbReference>
<evidence type="ECO:0000313" key="3">
    <source>
        <dbReference type="EMBL" id="MDA0136947.1"/>
    </source>
</evidence>
<dbReference type="Gene3D" id="3.40.50.1240">
    <property type="entry name" value="Phosphoglycerate mutase-like"/>
    <property type="match status" value="1"/>
</dbReference>
<keyword evidence="4" id="KW-1185">Reference proteome</keyword>
<feature type="region of interest" description="Disordered" evidence="2">
    <location>
        <begin position="12"/>
        <end position="33"/>
    </location>
</feature>
<keyword evidence="1" id="KW-0378">Hydrolase</keyword>
<dbReference type="SMART" id="SM00855">
    <property type="entry name" value="PGAM"/>
    <property type="match status" value="1"/>
</dbReference>
<dbReference type="SUPFAM" id="SSF53254">
    <property type="entry name" value="Phosphoglycerate mutase-like"/>
    <property type="match status" value="1"/>
</dbReference>
<evidence type="ECO:0000313" key="4">
    <source>
        <dbReference type="Proteomes" id="UP001147700"/>
    </source>
</evidence>
<accession>A0ABT4REH9</accession>
<gene>
    <name evidence="3" type="ORF">OJ962_05505</name>
</gene>
<name>A0ABT4REH9_9ACTN</name>
<dbReference type="InterPro" id="IPR029033">
    <property type="entry name" value="His_PPase_superfam"/>
</dbReference>
<dbReference type="RefSeq" id="WP_202956114.1">
    <property type="nucleotide sequence ID" value="NZ_JAPCID010000007.1"/>
</dbReference>
<organism evidence="3 4">
    <name type="scientific">Solirubrobacter deserti</name>
    <dbReference type="NCBI Taxonomy" id="2282478"/>
    <lineage>
        <taxon>Bacteria</taxon>
        <taxon>Bacillati</taxon>
        <taxon>Actinomycetota</taxon>
        <taxon>Thermoleophilia</taxon>
        <taxon>Solirubrobacterales</taxon>
        <taxon>Solirubrobacteraceae</taxon>
        <taxon>Solirubrobacter</taxon>
    </lineage>
</organism>
<evidence type="ECO:0000256" key="1">
    <source>
        <dbReference type="ARBA" id="ARBA00022801"/>
    </source>
</evidence>
<dbReference type="PANTHER" id="PTHR20935:SF0">
    <property type="entry name" value="SERINE_THREONINE-PROTEIN PHOSPHATASE PGAM5, MITOCHONDRIAL"/>
    <property type="match status" value="1"/>
</dbReference>
<protein>
    <submittedName>
        <fullName evidence="3">Histidine phosphatase family protein</fullName>
    </submittedName>
</protein>
<dbReference type="Pfam" id="PF00300">
    <property type="entry name" value="His_Phos_1"/>
    <property type="match status" value="1"/>
</dbReference>
<reference evidence="3" key="1">
    <citation type="submission" date="2022-10" db="EMBL/GenBank/DDBJ databases">
        <title>The WGS of Solirubrobacter sp. CPCC 204708.</title>
        <authorList>
            <person name="Jiang Z."/>
        </authorList>
    </citation>
    <scope>NUCLEOTIDE SEQUENCE</scope>
    <source>
        <strain evidence="3">CPCC 204708</strain>
    </source>
</reference>
<comment type="caution">
    <text evidence="3">The sequence shown here is derived from an EMBL/GenBank/DDBJ whole genome shotgun (WGS) entry which is preliminary data.</text>
</comment>
<proteinExistence type="predicted"/>
<dbReference type="InterPro" id="IPR051021">
    <property type="entry name" value="Mito_Ser/Thr_phosphatase"/>
</dbReference>
<dbReference type="PANTHER" id="PTHR20935">
    <property type="entry name" value="PHOSPHOGLYCERATE MUTASE-RELATED"/>
    <property type="match status" value="1"/>
</dbReference>
<evidence type="ECO:0000256" key="2">
    <source>
        <dbReference type="SAM" id="MobiDB-lite"/>
    </source>
</evidence>